<evidence type="ECO:0000256" key="3">
    <source>
        <dbReference type="ARBA" id="ARBA00022729"/>
    </source>
</evidence>
<keyword evidence="3" id="KW-0732">Signal</keyword>
<organism evidence="5 6">
    <name type="scientific">Vagococcus allomyrinae</name>
    <dbReference type="NCBI Taxonomy" id="2794353"/>
    <lineage>
        <taxon>Bacteria</taxon>
        <taxon>Bacillati</taxon>
        <taxon>Bacillota</taxon>
        <taxon>Bacilli</taxon>
        <taxon>Lactobacillales</taxon>
        <taxon>Enterococcaceae</taxon>
        <taxon>Vagococcus</taxon>
    </lineage>
</organism>
<evidence type="ECO:0000256" key="2">
    <source>
        <dbReference type="ARBA" id="ARBA00022448"/>
    </source>
</evidence>
<evidence type="ECO:0000256" key="4">
    <source>
        <dbReference type="ARBA" id="ARBA00022764"/>
    </source>
</evidence>
<accession>A0A940SSF3</accession>
<keyword evidence="6" id="KW-1185">Reference proteome</keyword>
<dbReference type="SUPFAM" id="SSF53850">
    <property type="entry name" value="Periplasmic binding protein-like II"/>
    <property type="match status" value="1"/>
</dbReference>
<evidence type="ECO:0000256" key="1">
    <source>
        <dbReference type="ARBA" id="ARBA00004418"/>
    </source>
</evidence>
<keyword evidence="2" id="KW-0813">Transport</keyword>
<dbReference type="Proteomes" id="UP000674938">
    <property type="component" value="Unassembled WGS sequence"/>
</dbReference>
<dbReference type="AlphaFoldDB" id="A0A940SSF3"/>
<dbReference type="InterPro" id="IPR006059">
    <property type="entry name" value="SBP"/>
</dbReference>
<dbReference type="GO" id="GO:0019808">
    <property type="term" value="F:polyamine binding"/>
    <property type="evidence" value="ECO:0007669"/>
    <property type="project" value="InterPro"/>
</dbReference>
<proteinExistence type="predicted"/>
<evidence type="ECO:0000313" key="6">
    <source>
        <dbReference type="Proteomes" id="UP000674938"/>
    </source>
</evidence>
<name>A0A940SSF3_9ENTE</name>
<evidence type="ECO:0000313" key="5">
    <source>
        <dbReference type="EMBL" id="MBP1041877.1"/>
    </source>
</evidence>
<dbReference type="EMBL" id="JAEEGA010000008">
    <property type="protein sequence ID" value="MBP1041877.1"/>
    <property type="molecule type" value="Genomic_DNA"/>
</dbReference>
<dbReference type="RefSeq" id="WP_209528530.1">
    <property type="nucleotide sequence ID" value="NZ_JAEEGA010000008.1"/>
</dbReference>
<dbReference type="PANTHER" id="PTHR30222:SF17">
    <property type="entry name" value="SPERMIDINE_PUTRESCINE-BINDING PERIPLASMIC PROTEIN"/>
    <property type="match status" value="1"/>
</dbReference>
<reference evidence="5" key="1">
    <citation type="submission" date="2020-12" db="EMBL/GenBank/DDBJ databases">
        <title>Vagococcus allomyrinae sp. nov. and Enterococcus lavae sp. nov., isolated from the larvae of Allomyrina dichotoma.</title>
        <authorList>
            <person name="Lee S.D."/>
        </authorList>
    </citation>
    <scope>NUCLEOTIDE SEQUENCE</scope>
    <source>
        <strain evidence="5">BWB3-3</strain>
    </source>
</reference>
<dbReference type="Pfam" id="PF13416">
    <property type="entry name" value="SBP_bac_8"/>
    <property type="match status" value="1"/>
</dbReference>
<comment type="caution">
    <text evidence="5">The sequence shown here is derived from an EMBL/GenBank/DDBJ whole genome shotgun (WGS) entry which is preliminary data.</text>
</comment>
<dbReference type="GO" id="GO:0042597">
    <property type="term" value="C:periplasmic space"/>
    <property type="evidence" value="ECO:0007669"/>
    <property type="project" value="UniProtKB-SubCell"/>
</dbReference>
<gene>
    <name evidence="5" type="ORF">I6N95_12730</name>
</gene>
<dbReference type="Gene3D" id="3.40.190.10">
    <property type="entry name" value="Periplasmic binding protein-like II"/>
    <property type="match status" value="2"/>
</dbReference>
<dbReference type="PIRSF" id="PIRSF019574">
    <property type="entry name" value="Periplasmic_polyamine_BP"/>
    <property type="match status" value="1"/>
</dbReference>
<dbReference type="CDD" id="cd13663">
    <property type="entry name" value="PBP2_PotD_PotF_like_2"/>
    <property type="match status" value="1"/>
</dbReference>
<protein>
    <submittedName>
        <fullName evidence="5">ABC transporter substrate-binding protein</fullName>
    </submittedName>
</protein>
<comment type="subcellular location">
    <subcellularLocation>
        <location evidence="1">Periplasm</location>
    </subcellularLocation>
</comment>
<dbReference type="GO" id="GO:0015846">
    <property type="term" value="P:polyamine transport"/>
    <property type="evidence" value="ECO:0007669"/>
    <property type="project" value="InterPro"/>
</dbReference>
<sequence length="358" mass="40529">MKQLTIFLGSISVIIVILFGSNQLLNAAAPQSSDPKTKLVMFNWGDYIDPALIKEFEEQTGYRVIYETFDSNEAMEAKLKQGGTQYDITVPSEFMVEKLAKEELLLPLDHSRIKGLETVSSYLLDGDFDPENTYSIPYFWGSFGILYNAKEIDGAKLKTWEDLWNPEFNNQLLLSDGARETFGIALQTLGYSSNTTDEKELQAAYEKLKQLLPNVKAILTDEIKTYMKINEANLAVAYSGDAGAVMAENPDVRYVIPHNQSNIWTDNLVIPKSSRNPEAAYAFINFMLEPDHAARNSLYVGYATPNEAGRMLLPKELTADQGMYLPHEQLVKMEHYNLLDQPTLERYNELFLTLKMAQ</sequence>
<dbReference type="PANTHER" id="PTHR30222">
    <property type="entry name" value="SPERMIDINE/PUTRESCINE-BINDING PERIPLASMIC PROTEIN"/>
    <property type="match status" value="1"/>
</dbReference>
<dbReference type="InterPro" id="IPR001188">
    <property type="entry name" value="Sperm_putr-bd"/>
</dbReference>
<dbReference type="PRINTS" id="PR00909">
    <property type="entry name" value="SPERMDNBNDNG"/>
</dbReference>
<keyword evidence="4" id="KW-0574">Periplasm</keyword>